<sequence>MIFVLSFLFVIRISGNEVLDQLSNKKNKNIISAYPKYFFGVRLNYFGDCPFETSSLKYNTEVYTDCLILKNGKKFTIQIGENGLCTKDDKIIPCEDEFDLWNIKKGRFGYLFIRNKKCLTFKDRNLELKECLSLENQVFDFIEMPQVLNCIEEIEINNILNFITPEEREKLSILGENLKKVLNEKIPPSSFENFLDNKFPMEKDKEKKEEAKKLAKLFNSTNKKPGDWNFNWKFPSLDFLNFFCPI</sequence>
<dbReference type="VEuPathDB" id="MicrosporidiaDB:TUBRATIS_11170"/>
<evidence type="ECO:0000313" key="2">
    <source>
        <dbReference type="EMBL" id="RVD92377.1"/>
    </source>
</evidence>
<protein>
    <submittedName>
        <fullName evidence="2">Uncharacterized protein</fullName>
    </submittedName>
</protein>
<dbReference type="OrthoDB" id="2188012at2759"/>
<name>A0A437AMX5_9MICR</name>
<accession>A0A437AMX5</accession>
<comment type="caution">
    <text evidence="2">The sequence shown here is derived from an EMBL/GenBank/DDBJ whole genome shotgun (WGS) entry which is preliminary data.</text>
</comment>
<feature type="chain" id="PRO_5019260469" evidence="1">
    <location>
        <begin position="16"/>
        <end position="246"/>
    </location>
</feature>
<organism evidence="2 3">
    <name type="scientific">Tubulinosema ratisbonensis</name>
    <dbReference type="NCBI Taxonomy" id="291195"/>
    <lineage>
        <taxon>Eukaryota</taxon>
        <taxon>Fungi</taxon>
        <taxon>Fungi incertae sedis</taxon>
        <taxon>Microsporidia</taxon>
        <taxon>Tubulinosematoidea</taxon>
        <taxon>Tubulinosematidae</taxon>
        <taxon>Tubulinosema</taxon>
    </lineage>
</organism>
<evidence type="ECO:0000256" key="1">
    <source>
        <dbReference type="SAM" id="SignalP"/>
    </source>
</evidence>
<keyword evidence="1" id="KW-0732">Signal</keyword>
<evidence type="ECO:0000313" key="3">
    <source>
        <dbReference type="Proteomes" id="UP000282876"/>
    </source>
</evidence>
<dbReference type="Proteomes" id="UP000282876">
    <property type="component" value="Unassembled WGS sequence"/>
</dbReference>
<keyword evidence="3" id="KW-1185">Reference proteome</keyword>
<dbReference type="AlphaFoldDB" id="A0A437AMX5"/>
<dbReference type="EMBL" id="RCSS01000235">
    <property type="protein sequence ID" value="RVD92377.1"/>
    <property type="molecule type" value="Genomic_DNA"/>
</dbReference>
<feature type="signal peptide" evidence="1">
    <location>
        <begin position="1"/>
        <end position="15"/>
    </location>
</feature>
<gene>
    <name evidence="2" type="ORF">TUBRATIS_11170</name>
</gene>
<proteinExistence type="predicted"/>
<reference evidence="2 3" key="1">
    <citation type="submission" date="2018-10" db="EMBL/GenBank/DDBJ databases">
        <title>Draft genome sequence of the microsporidian Tubulinosema ratisbonensis.</title>
        <authorList>
            <person name="Polonais V."/>
            <person name="Peyretaillade E."/>
            <person name="Niehus S."/>
            <person name="Wawrzyniak I."/>
            <person name="Franchet A."/>
            <person name="Gaspin C."/>
            <person name="Reichstadt M."/>
            <person name="Belser C."/>
            <person name="Labadie K."/>
            <person name="Delbac F."/>
            <person name="Ferrandon D."/>
        </authorList>
    </citation>
    <scope>NUCLEOTIDE SEQUENCE [LARGE SCALE GENOMIC DNA]</scope>
    <source>
        <strain evidence="2 3">Franzen</strain>
    </source>
</reference>